<keyword evidence="3" id="KW-1185">Reference proteome</keyword>
<feature type="domain" description="NPHP4 C2-like" evidence="1">
    <location>
        <begin position="812"/>
        <end position="854"/>
    </location>
</feature>
<dbReference type="PANTHER" id="PTHR31043:SF3">
    <property type="entry name" value="NEPHROCYSTIN-4"/>
    <property type="match status" value="1"/>
</dbReference>
<dbReference type="InterPro" id="IPR029775">
    <property type="entry name" value="NPHP4"/>
</dbReference>
<protein>
    <submittedName>
        <fullName evidence="2">Nephrocystin-4</fullName>
    </submittedName>
</protein>
<evidence type="ECO:0000313" key="3">
    <source>
        <dbReference type="Proteomes" id="UP000239649"/>
    </source>
</evidence>
<comment type="caution">
    <text evidence="2">The sequence shown here is derived from an EMBL/GenBank/DDBJ whole genome shotgun (WGS) entry which is preliminary data.</text>
</comment>
<reference evidence="2 3" key="1">
    <citation type="journal article" date="2018" name="Plant J.">
        <title>Genome sequences of Chlorella sorokiniana UTEX 1602 and Micractinium conductrix SAG 241.80: implications to maltose excretion by a green alga.</title>
        <authorList>
            <person name="Arriola M.B."/>
            <person name="Velmurugan N."/>
            <person name="Zhang Y."/>
            <person name="Plunkett M.H."/>
            <person name="Hondzo H."/>
            <person name="Barney B.M."/>
        </authorList>
    </citation>
    <scope>NUCLEOTIDE SEQUENCE [LARGE SCALE GENOMIC DNA]</scope>
    <source>
        <strain evidence="2 3">SAG 241.80</strain>
    </source>
</reference>
<proteinExistence type="predicted"/>
<evidence type="ECO:0000259" key="1">
    <source>
        <dbReference type="Pfam" id="PF26186"/>
    </source>
</evidence>
<accession>A0A2P6VN92</accession>
<dbReference type="PANTHER" id="PTHR31043">
    <property type="entry name" value="NEPHROCYSTIN-4"/>
    <property type="match status" value="1"/>
</dbReference>
<name>A0A2P6VN92_9CHLO</name>
<dbReference type="GO" id="GO:0090090">
    <property type="term" value="P:negative regulation of canonical Wnt signaling pathway"/>
    <property type="evidence" value="ECO:0007669"/>
    <property type="project" value="InterPro"/>
</dbReference>
<dbReference type="GO" id="GO:0005856">
    <property type="term" value="C:cytoskeleton"/>
    <property type="evidence" value="ECO:0007669"/>
    <property type="project" value="InterPro"/>
</dbReference>
<dbReference type="EMBL" id="LHPF02000002">
    <property type="protein sequence ID" value="PSC75549.1"/>
    <property type="molecule type" value="Genomic_DNA"/>
</dbReference>
<organism evidence="2 3">
    <name type="scientific">Micractinium conductrix</name>
    <dbReference type="NCBI Taxonomy" id="554055"/>
    <lineage>
        <taxon>Eukaryota</taxon>
        <taxon>Viridiplantae</taxon>
        <taxon>Chlorophyta</taxon>
        <taxon>core chlorophytes</taxon>
        <taxon>Trebouxiophyceae</taxon>
        <taxon>Chlorellales</taxon>
        <taxon>Chlorellaceae</taxon>
        <taxon>Chlorella clade</taxon>
        <taxon>Micractinium</taxon>
    </lineage>
</organism>
<evidence type="ECO:0000313" key="2">
    <source>
        <dbReference type="EMBL" id="PSC75549.1"/>
    </source>
</evidence>
<dbReference type="InterPro" id="IPR058765">
    <property type="entry name" value="NPHP4_C2-like"/>
</dbReference>
<gene>
    <name evidence="2" type="ORF">C2E20_1106</name>
</gene>
<dbReference type="GO" id="GO:0097730">
    <property type="term" value="C:non-motile cilium"/>
    <property type="evidence" value="ECO:0007669"/>
    <property type="project" value="InterPro"/>
</dbReference>
<dbReference type="Proteomes" id="UP000239649">
    <property type="component" value="Unassembled WGS sequence"/>
</dbReference>
<dbReference type="Pfam" id="PF26186">
    <property type="entry name" value="NPHP4_C2_3rd"/>
    <property type="match status" value="1"/>
</dbReference>
<dbReference type="OrthoDB" id="525524at2759"/>
<sequence length="1302" mass="132735">MDTGGPAPARLGAAPTCYRLVLSHLESLPHFQAEDRPLDVRLGVTLWDEGAGAFFGPTARTATVPYDLRRSKGKLGFHVDVDTTLWLRSRAAMAPAALPRVSDGADAAATTVHGIAHPPAAAATAGCGGLLAVVEVVLVERSDAGVACAEYSAACTLCVPLFVGSPRWLACSASLPLGQCPPPPQLLADGAACRLHFQFEPCPEVERTFGPLLPEDCLLSCRDTVPGVQRQLACPRIDGATSGFASGSTTRKGLGSQLEPAGLQPVRAVVLASVAVHLPEGFAELARKQAAGLLRQQQHAGAAAPSVTAAPMPDSRSLSLADLRRRLALRVSVHNGRRFFGPPVLCPAASLEPLEGRRGQHVLAMGRDAPVAWLPADAEHMVLVVELLLLGGNHDSAAEPGGGGGSERVLAWGAAAPFSRSAGGEAALAQALHRVPLRSGPGRWLRPQPVLDWRRLLESAGHASPQAPRVSFMLQAAPGQAVWPPPPAPLPLWPSLRTAPDACPPLPALAAAPPQPSPHFRPLDKAALAGHARHTAASEADTLVSVRQAGQAGSSKAAGGGDVRGDKLAVDVAGQHDVQCWQIQACYQGVAALAAKSEDAGAELHHWQPPALPSIRTTARGRQPPIGGGAGDAAALYAGSPAAVQRGATPRLQSAAEAAVAAAAAAQPAAVAADLAGSLQEELQDGLLSAAASLQLLGFEAEPAVGSQEAPLPRRLHFTLRFFASPPAVTAPLLLEPVGSAGAGGTLYSLAAETGPGAGGRHGATAAPPAPELRLRLLDLPALEAAAAEAAEQGAPVAAAASLLWQQRLRAARYLADGVLQVDVWDSDTRLQVGTLAVPLRYLLRQGLPATAAVLRVPVDDQEQGIERLEGSESAVKHGRDGSCVMKADTESPRQRLPGQAGAELGRREAILRRLQAELPSCLAVCVAPGEAAGFECSFANSSADEGFFELDIGSGSSSSGAAPAVELSLAEPVVGRTLRLYNPAGSSSSSTASVHAVALAQLPGGGSSLAEHGKLVLAGSPHAAAVLRRGRLLLSCPPPEAGASTRLLLAAAPGGSDHGSSQLSSAPPAEIWEIFVHGVAAMCLAAGVGGAASTSVPLPALGAAAGELSCHWRGCCRGELQASIGSAAAAGSVRSGTLVLHFEPAVVARRELLLSLVAGTGAPGHQGASLLLLVLESTATPSPSRSFEVAVPAGQTVNKKVRFRSSHSKPRRFTLRLPGRVAGGGGGEALLRVARPAFELPGGAEAAIRLTFDATGAAAGQQQELLAVLESAPATGSAGGGGGDSGSRVIDELFRVIVTVM</sequence>